<dbReference type="Proteomes" id="UP000199391">
    <property type="component" value="Unassembled WGS sequence"/>
</dbReference>
<name>A0A1I7GHJ1_9BURK</name>
<keyword evidence="3" id="KW-1185">Reference proteome</keyword>
<dbReference type="AlphaFoldDB" id="A0A1I7GHJ1"/>
<evidence type="ECO:0000313" key="2">
    <source>
        <dbReference type="EMBL" id="SFU47781.1"/>
    </source>
</evidence>
<organism evidence="2 3">
    <name type="scientific">Pseudoduganella namucuonensis</name>
    <dbReference type="NCBI Taxonomy" id="1035707"/>
    <lineage>
        <taxon>Bacteria</taxon>
        <taxon>Pseudomonadati</taxon>
        <taxon>Pseudomonadota</taxon>
        <taxon>Betaproteobacteria</taxon>
        <taxon>Burkholderiales</taxon>
        <taxon>Oxalobacteraceae</taxon>
        <taxon>Telluria group</taxon>
        <taxon>Pseudoduganella</taxon>
    </lineage>
</organism>
<feature type="compositionally biased region" description="Basic and acidic residues" evidence="1">
    <location>
        <begin position="20"/>
        <end position="51"/>
    </location>
</feature>
<dbReference type="EMBL" id="FPBO01000003">
    <property type="protein sequence ID" value="SFU47781.1"/>
    <property type="molecule type" value="Genomic_DNA"/>
</dbReference>
<feature type="compositionally biased region" description="Polar residues" evidence="1">
    <location>
        <begin position="52"/>
        <end position="61"/>
    </location>
</feature>
<proteinExistence type="predicted"/>
<sequence length="106" mass="11583">MVSVTSVDTLRNAVAIAERKVQQDRTRVDQDASRLEDSRQQLSKDQEELSTRQKQTRQAESASAAPPATVRLDQAIATPVPPDILPRAPQLNAQGQTVGRLINIVA</sequence>
<feature type="region of interest" description="Disordered" evidence="1">
    <location>
        <begin position="20"/>
        <end position="70"/>
    </location>
</feature>
<accession>A0A1I7GHJ1</accession>
<dbReference type="RefSeq" id="WP_093554394.1">
    <property type="nucleotide sequence ID" value="NZ_FPBO01000003.1"/>
</dbReference>
<dbReference type="OrthoDB" id="8779640at2"/>
<reference evidence="3" key="1">
    <citation type="submission" date="2016-10" db="EMBL/GenBank/DDBJ databases">
        <authorList>
            <person name="Varghese N."/>
            <person name="Submissions S."/>
        </authorList>
    </citation>
    <scope>NUCLEOTIDE SEQUENCE [LARGE SCALE GENOMIC DNA]</scope>
    <source>
        <strain evidence="3">CGMCC 1.11014</strain>
    </source>
</reference>
<evidence type="ECO:0000256" key="1">
    <source>
        <dbReference type="SAM" id="MobiDB-lite"/>
    </source>
</evidence>
<gene>
    <name evidence="2" type="ORF">SAMN05216552_1003319</name>
</gene>
<protein>
    <submittedName>
        <fullName evidence="2">Uncharacterized protein</fullName>
    </submittedName>
</protein>
<evidence type="ECO:0000313" key="3">
    <source>
        <dbReference type="Proteomes" id="UP000199391"/>
    </source>
</evidence>